<proteinExistence type="predicted"/>
<dbReference type="AlphaFoldDB" id="A0A554A3S2"/>
<dbReference type="Pfam" id="PF20074">
    <property type="entry name" value="DUF6470"/>
    <property type="match status" value="1"/>
</dbReference>
<dbReference type="InterPro" id="IPR045527">
    <property type="entry name" value="DUF6470"/>
</dbReference>
<gene>
    <name evidence="1" type="ORF">FN960_01945</name>
</gene>
<comment type="caution">
    <text evidence="1">The sequence shown here is derived from an EMBL/GenBank/DDBJ whole genome shotgun (WGS) entry which is preliminary data.</text>
</comment>
<dbReference type="OrthoDB" id="2112831at2"/>
<organism evidence="1 2">
    <name type="scientific">Alkalicoccobacillus porphyridii</name>
    <dbReference type="NCBI Taxonomy" id="2597270"/>
    <lineage>
        <taxon>Bacteria</taxon>
        <taxon>Bacillati</taxon>
        <taxon>Bacillota</taxon>
        <taxon>Bacilli</taxon>
        <taxon>Bacillales</taxon>
        <taxon>Bacillaceae</taxon>
        <taxon>Alkalicoccobacillus</taxon>
    </lineage>
</organism>
<evidence type="ECO:0000313" key="1">
    <source>
        <dbReference type="EMBL" id="TSB48339.1"/>
    </source>
</evidence>
<dbReference type="RefSeq" id="WP_143846684.1">
    <property type="nucleotide sequence ID" value="NZ_VLXZ01000001.1"/>
</dbReference>
<reference evidence="1 2" key="1">
    <citation type="submission" date="2019-07" db="EMBL/GenBank/DDBJ databases">
        <authorList>
            <person name="Park Y.J."/>
            <person name="Jeong S.E."/>
            <person name="Jung H.S."/>
        </authorList>
    </citation>
    <scope>NUCLEOTIDE SEQUENCE [LARGE SCALE GENOMIC DNA]</scope>
    <source>
        <strain evidence="2">P16(2019)</strain>
    </source>
</reference>
<evidence type="ECO:0000313" key="2">
    <source>
        <dbReference type="Proteomes" id="UP000318521"/>
    </source>
</evidence>
<sequence length="187" mass="20958">MLTSRLFVQTTPAVLKTETSRPPMSINQEFVNMTITKTGSDFLSISSEAAKLFIDQSRAFEEANLKKITQLTKEWAQQGKAAAMNYAADKAHEGNQLARIERGITVASLTKQKLAPEVPASTIQYMPHSVDRVRIHVERGDLQVIAPDSKLHIEMNANSLDLRIPKWEVKTQVVQKPAISFTFEKHV</sequence>
<protein>
    <submittedName>
        <fullName evidence="1">Uncharacterized protein</fullName>
    </submittedName>
</protein>
<dbReference type="EMBL" id="VLXZ01000001">
    <property type="protein sequence ID" value="TSB48339.1"/>
    <property type="molecule type" value="Genomic_DNA"/>
</dbReference>
<keyword evidence="2" id="KW-1185">Reference proteome</keyword>
<accession>A0A554A3S2</accession>
<name>A0A554A3S2_9BACI</name>
<dbReference type="Proteomes" id="UP000318521">
    <property type="component" value="Unassembled WGS sequence"/>
</dbReference>